<dbReference type="Pfam" id="PF14223">
    <property type="entry name" value="Retrotran_gag_2"/>
    <property type="match status" value="1"/>
</dbReference>
<evidence type="ECO:0008006" key="3">
    <source>
        <dbReference type="Google" id="ProtNLM"/>
    </source>
</evidence>
<gene>
    <name evidence="1" type="ORF">CR513_20431</name>
</gene>
<evidence type="ECO:0000313" key="1">
    <source>
        <dbReference type="EMBL" id="RDX96861.1"/>
    </source>
</evidence>
<organism evidence="1 2">
    <name type="scientific">Mucuna pruriens</name>
    <name type="common">Velvet bean</name>
    <name type="synonym">Dolichos pruriens</name>
    <dbReference type="NCBI Taxonomy" id="157652"/>
    <lineage>
        <taxon>Eukaryota</taxon>
        <taxon>Viridiplantae</taxon>
        <taxon>Streptophyta</taxon>
        <taxon>Embryophyta</taxon>
        <taxon>Tracheophyta</taxon>
        <taxon>Spermatophyta</taxon>
        <taxon>Magnoliopsida</taxon>
        <taxon>eudicotyledons</taxon>
        <taxon>Gunneridae</taxon>
        <taxon>Pentapetalae</taxon>
        <taxon>rosids</taxon>
        <taxon>fabids</taxon>
        <taxon>Fabales</taxon>
        <taxon>Fabaceae</taxon>
        <taxon>Papilionoideae</taxon>
        <taxon>50 kb inversion clade</taxon>
        <taxon>NPAAA clade</taxon>
        <taxon>indigoferoid/millettioid clade</taxon>
        <taxon>Phaseoleae</taxon>
        <taxon>Mucuna</taxon>
    </lineage>
</organism>
<proteinExistence type="predicted"/>
<evidence type="ECO:0000313" key="2">
    <source>
        <dbReference type="Proteomes" id="UP000257109"/>
    </source>
</evidence>
<comment type="caution">
    <text evidence="1">The sequence shown here is derived from an EMBL/GenBank/DDBJ whole genome shotgun (WGS) entry which is preliminary data.</text>
</comment>
<reference evidence="1" key="1">
    <citation type="submission" date="2018-05" db="EMBL/GenBank/DDBJ databases">
        <title>Draft genome of Mucuna pruriens seed.</title>
        <authorList>
            <person name="Nnadi N.E."/>
            <person name="Vos R."/>
            <person name="Hasami M.H."/>
            <person name="Devisetty U.K."/>
            <person name="Aguiy J.C."/>
        </authorList>
    </citation>
    <scope>NUCLEOTIDE SEQUENCE [LARGE SCALE GENOMIC DNA]</scope>
    <source>
        <strain evidence="1">JCA_2017</strain>
    </source>
</reference>
<dbReference type="Proteomes" id="UP000257109">
    <property type="component" value="Unassembled WGS sequence"/>
</dbReference>
<dbReference type="OrthoDB" id="914240at2759"/>
<name>A0A371H246_MUCPR</name>
<dbReference type="EMBL" id="QJKJ01003795">
    <property type="protein sequence ID" value="RDX96861.1"/>
    <property type="molecule type" value="Genomic_DNA"/>
</dbReference>
<sequence length="151" mass="18016">MYHVMDLTSPSKVWKKFESQYCYTLYVQVLYEQIIFEVKVIWVEDVGSYLLRLDVKIDDKDKAIILMCSLSNSYEHLVTTLTYEKETISLEEIIVILMSHCQQRQNVGESAQKFKVFTKFKLWKVEVKNQTRRKINCLRFDNGTKYTDSQF</sequence>
<protein>
    <recommendedName>
        <fullName evidence="3">Copia protein</fullName>
    </recommendedName>
</protein>
<accession>A0A371H246</accession>
<keyword evidence="2" id="KW-1185">Reference proteome</keyword>
<dbReference type="AlphaFoldDB" id="A0A371H246"/>
<feature type="non-terminal residue" evidence="1">
    <location>
        <position position="1"/>
    </location>
</feature>